<keyword evidence="3" id="KW-1185">Reference proteome</keyword>
<evidence type="ECO:0000256" key="1">
    <source>
        <dbReference type="SAM" id="MobiDB-lite"/>
    </source>
</evidence>
<feature type="compositionally biased region" description="Gly residues" evidence="1">
    <location>
        <begin position="87"/>
        <end position="99"/>
    </location>
</feature>
<proteinExistence type="predicted"/>
<protein>
    <submittedName>
        <fullName evidence="2">Uncharacterized protein</fullName>
    </submittedName>
</protein>
<accession>A0A1R3L1V5</accession>
<feature type="compositionally biased region" description="Basic residues" evidence="1">
    <location>
        <begin position="105"/>
        <end position="116"/>
    </location>
</feature>
<feature type="non-terminal residue" evidence="2">
    <location>
        <position position="1"/>
    </location>
</feature>
<reference evidence="3" key="1">
    <citation type="submission" date="2013-09" db="EMBL/GenBank/DDBJ databases">
        <title>Corchorus olitorius genome sequencing.</title>
        <authorList>
            <person name="Alam M."/>
            <person name="Haque M.S."/>
            <person name="Islam M.S."/>
            <person name="Emdad E.M."/>
            <person name="Islam M.M."/>
            <person name="Ahmed B."/>
            <person name="Halim A."/>
            <person name="Hossen Q.M.M."/>
            <person name="Hossain M.Z."/>
            <person name="Ahmed R."/>
            <person name="Khan M.M."/>
            <person name="Islam R."/>
            <person name="Rashid M.M."/>
            <person name="Khan S.A."/>
            <person name="Rahman M.S."/>
            <person name="Alam M."/>
            <person name="Yahiya A.S."/>
            <person name="Khan M.S."/>
            <person name="Azam M.S."/>
            <person name="Haque T."/>
            <person name="Lashkar M.Z.H."/>
            <person name="Akhand A.I."/>
            <person name="Morshed G."/>
            <person name="Roy S."/>
            <person name="Uddin K.S."/>
            <person name="Rabeya T."/>
            <person name="Hossain A.S."/>
            <person name="Chowdhury A."/>
            <person name="Snigdha A.R."/>
            <person name="Mortoza M.S."/>
            <person name="Matin S.A."/>
            <person name="Hoque S.M.E."/>
            <person name="Islam M.K."/>
            <person name="Roy D.K."/>
            <person name="Haider R."/>
            <person name="Moosa M.M."/>
            <person name="Elias S.M."/>
            <person name="Hasan A.M."/>
            <person name="Jahan S."/>
            <person name="Shafiuddin M."/>
            <person name="Mahmood N."/>
            <person name="Shommy N.S."/>
        </authorList>
    </citation>
    <scope>NUCLEOTIDE SEQUENCE [LARGE SCALE GENOMIC DNA]</scope>
    <source>
        <strain evidence="3">cv. O-4</strain>
    </source>
</reference>
<sequence length="278" mass="28565">RGHGGRTAAQRLPVQGDVLRRDRLPGCRSLGAHGLAGGSHGGGHVQRGLFAALHHRRLLRPQGHRPAARPARASALDARARRAAGAGLPGGGHAAGVGRGQLSRSGRHSCGRRRPARVQPGHLARLEHALDHEPCGVDWRHPAVHAAALAAPGRPYGYRAAGGHAQRPACFRESAGPPVPVGPLVAPAPVHHAPAVADAVAGLHCRAGGRSAAVAARHQAGRPEHAAAVARLRDAVGRGHSLRPGYGLEGQVPPADGADHAGRRRPVHLPDLPVVLGA</sequence>
<dbReference type="Proteomes" id="UP000187203">
    <property type="component" value="Unassembled WGS sequence"/>
</dbReference>
<feature type="region of interest" description="Disordered" evidence="1">
    <location>
        <begin position="243"/>
        <end position="278"/>
    </location>
</feature>
<comment type="caution">
    <text evidence="2">The sequence shown here is derived from an EMBL/GenBank/DDBJ whole genome shotgun (WGS) entry which is preliminary data.</text>
</comment>
<name>A0A1R3L1V5_9ROSI</name>
<dbReference type="AlphaFoldDB" id="A0A1R3L1V5"/>
<evidence type="ECO:0000313" key="2">
    <source>
        <dbReference type="EMBL" id="OMP13321.1"/>
    </source>
</evidence>
<gene>
    <name evidence="2" type="ORF">COLO4_01888</name>
</gene>
<evidence type="ECO:0000313" key="3">
    <source>
        <dbReference type="Proteomes" id="UP000187203"/>
    </source>
</evidence>
<feature type="region of interest" description="Disordered" evidence="1">
    <location>
        <begin position="81"/>
        <end position="116"/>
    </location>
</feature>
<dbReference type="EMBL" id="AWUE01004577">
    <property type="protein sequence ID" value="OMP13321.1"/>
    <property type="molecule type" value="Genomic_DNA"/>
</dbReference>
<organism evidence="2 3">
    <name type="scientific">Corchorus olitorius</name>
    <dbReference type="NCBI Taxonomy" id="93759"/>
    <lineage>
        <taxon>Eukaryota</taxon>
        <taxon>Viridiplantae</taxon>
        <taxon>Streptophyta</taxon>
        <taxon>Embryophyta</taxon>
        <taxon>Tracheophyta</taxon>
        <taxon>Spermatophyta</taxon>
        <taxon>Magnoliopsida</taxon>
        <taxon>eudicotyledons</taxon>
        <taxon>Gunneridae</taxon>
        <taxon>Pentapetalae</taxon>
        <taxon>rosids</taxon>
        <taxon>malvids</taxon>
        <taxon>Malvales</taxon>
        <taxon>Malvaceae</taxon>
        <taxon>Grewioideae</taxon>
        <taxon>Apeibeae</taxon>
        <taxon>Corchorus</taxon>
    </lineage>
</organism>